<keyword evidence="2 5" id="KW-0812">Transmembrane</keyword>
<evidence type="ECO:0000256" key="4">
    <source>
        <dbReference type="ARBA" id="ARBA00023136"/>
    </source>
</evidence>
<evidence type="ECO:0000313" key="6">
    <source>
        <dbReference type="EMBL" id="CAB4852646.1"/>
    </source>
</evidence>
<dbReference type="AlphaFoldDB" id="A0A6J7C3I8"/>
<name>A0A6J7C3I8_9ZZZZ</name>
<dbReference type="InterPro" id="IPR000537">
    <property type="entry name" value="UbiA_prenyltransferase"/>
</dbReference>
<organism evidence="6">
    <name type="scientific">freshwater metagenome</name>
    <dbReference type="NCBI Taxonomy" id="449393"/>
    <lineage>
        <taxon>unclassified sequences</taxon>
        <taxon>metagenomes</taxon>
        <taxon>ecological metagenomes</taxon>
    </lineage>
</organism>
<comment type="subcellular location">
    <subcellularLocation>
        <location evidence="1">Membrane</location>
        <topology evidence="1">Multi-pass membrane protein</topology>
    </subcellularLocation>
</comment>
<feature type="transmembrane region" description="Helical" evidence="5">
    <location>
        <begin position="203"/>
        <end position="223"/>
    </location>
</feature>
<keyword evidence="4 5" id="KW-0472">Membrane</keyword>
<evidence type="ECO:0000256" key="3">
    <source>
        <dbReference type="ARBA" id="ARBA00022989"/>
    </source>
</evidence>
<reference evidence="6" key="1">
    <citation type="submission" date="2020-05" db="EMBL/GenBank/DDBJ databases">
        <authorList>
            <person name="Chiriac C."/>
            <person name="Salcher M."/>
            <person name="Ghai R."/>
            <person name="Kavagutti S V."/>
        </authorList>
    </citation>
    <scope>NUCLEOTIDE SEQUENCE</scope>
</reference>
<evidence type="ECO:0000313" key="7">
    <source>
        <dbReference type="EMBL" id="CAB5039210.1"/>
    </source>
</evidence>
<evidence type="ECO:0000256" key="1">
    <source>
        <dbReference type="ARBA" id="ARBA00004141"/>
    </source>
</evidence>
<keyword evidence="3 5" id="KW-1133">Transmembrane helix</keyword>
<dbReference type="GO" id="GO:0016765">
    <property type="term" value="F:transferase activity, transferring alkyl or aryl (other than methyl) groups"/>
    <property type="evidence" value="ECO:0007669"/>
    <property type="project" value="InterPro"/>
</dbReference>
<protein>
    <submittedName>
        <fullName evidence="6">Unannotated protein</fullName>
    </submittedName>
</protein>
<feature type="transmembrane region" description="Helical" evidence="5">
    <location>
        <begin position="136"/>
        <end position="154"/>
    </location>
</feature>
<dbReference type="Pfam" id="PF01040">
    <property type="entry name" value="UbiA"/>
    <property type="match status" value="1"/>
</dbReference>
<gene>
    <name evidence="6" type="ORF">UFOPK3268_01747</name>
    <name evidence="7" type="ORF">UFOPK4150_02140</name>
</gene>
<evidence type="ECO:0000256" key="5">
    <source>
        <dbReference type="SAM" id="Phobius"/>
    </source>
</evidence>
<dbReference type="EMBL" id="CAFBPU010000062">
    <property type="protein sequence ID" value="CAB5039210.1"/>
    <property type="molecule type" value="Genomic_DNA"/>
</dbReference>
<feature type="transmembrane region" description="Helical" evidence="5">
    <location>
        <begin position="160"/>
        <end position="182"/>
    </location>
</feature>
<proteinExistence type="predicted"/>
<dbReference type="EMBL" id="CAFBIZ010000292">
    <property type="protein sequence ID" value="CAB4852646.1"/>
    <property type="molecule type" value="Genomic_DNA"/>
</dbReference>
<feature type="transmembrane region" description="Helical" evidence="5">
    <location>
        <begin position="254"/>
        <end position="275"/>
    </location>
</feature>
<accession>A0A6J7C3I8</accession>
<dbReference type="GO" id="GO:0016020">
    <property type="term" value="C:membrane"/>
    <property type="evidence" value="ECO:0007669"/>
    <property type="project" value="UniProtKB-SubCell"/>
</dbReference>
<evidence type="ECO:0000256" key="2">
    <source>
        <dbReference type="ARBA" id="ARBA00022692"/>
    </source>
</evidence>
<sequence length="277" mass="28142">MKVHIAERLRAYVDACHPGPTATVTFVITAVAVGAGRDRVGVVLVAGSVLAGQLSVGWSNDARDVDRDLRSGRSTKPTVRGDITASLLWRSAFVALAASMALSYVAGGLIGGSAHVLAVLSAWAYNLALKTTMWSALPFAVSFGLVPTFITYGLTPAAPAALWVTVTWALMGVGAHLANAMPDIDSDLAVSAGGVAAALGRRATTWMTLLCIVSAVTLLAVHLGTTGPIAAVVVSVAVVGAIAVARLGHGRAMFGFVQALAVCAVLMLVASAAQITG</sequence>
<feature type="transmembrane region" description="Helical" evidence="5">
    <location>
        <begin position="229"/>
        <end position="247"/>
    </location>
</feature>